<evidence type="ECO:0000256" key="1">
    <source>
        <dbReference type="ARBA" id="ARBA00010884"/>
    </source>
</evidence>
<dbReference type="OrthoDB" id="332676at2"/>
<dbReference type="InterPro" id="IPR000073">
    <property type="entry name" value="AB_hydrolase_1"/>
</dbReference>
<dbReference type="InterPro" id="IPR050960">
    <property type="entry name" value="AB_hydrolase_4_sf"/>
</dbReference>
<comment type="caution">
    <text evidence="4">The sequence shown here is derived from an EMBL/GenBank/DDBJ whole genome shotgun (WGS) entry which is preliminary data.</text>
</comment>
<dbReference type="RefSeq" id="WP_116301464.1">
    <property type="nucleotide sequence ID" value="NZ_NFZV01000004.1"/>
</dbReference>
<dbReference type="Gene3D" id="3.40.50.1820">
    <property type="entry name" value="alpha/beta hydrolase"/>
    <property type="match status" value="1"/>
</dbReference>
<evidence type="ECO:0000256" key="2">
    <source>
        <dbReference type="PIRSR" id="PIRSR005211-1"/>
    </source>
</evidence>
<reference evidence="5" key="1">
    <citation type="submission" date="2017-05" db="EMBL/GenBank/DDBJ databases">
        <authorList>
            <person name="Sharma S."/>
            <person name="Sidhu C."/>
            <person name="Pinnaka A.K."/>
        </authorList>
    </citation>
    <scope>NUCLEOTIDE SEQUENCE [LARGE SCALE GENOMIC DNA]</scope>
    <source>
        <strain evidence="5">AK93</strain>
    </source>
</reference>
<sequence length="320" mass="35768">MSEHTFIPHPWLTNPHAQTIYPALLRRRPRLALREQPLELPDGDVLRLVWGPMTNGPLVIILHGLGGQASSSYVLGLMRTLYDEHGLGSVVMQYRGAGGWRNRLDRFYHAADVDDLDQTVRAIRRWFPERPLALAGYSLGANIVLNWLGDMGAQAPIQVAAVASPPFDLHACAEHIDKGFARIYQWDLLRNLKRMVRRKFGTHPAPPTDLRLLRQIRTLYQFDDLLTAPLHGFGTAAAYYRQASCGQRLSGIERPTLIVHAEDDPFIPATSIPEPAKLRSAVALELSPRGGHVGFVAPAKAGGLRWLERRMARFIALAQH</sequence>
<dbReference type="EMBL" id="NFZW01000005">
    <property type="protein sequence ID" value="RFA38150.1"/>
    <property type="molecule type" value="Genomic_DNA"/>
</dbReference>
<dbReference type="SUPFAM" id="SSF53474">
    <property type="entry name" value="alpha/beta-Hydrolases"/>
    <property type="match status" value="1"/>
</dbReference>
<feature type="active site" description="Charge relay system" evidence="2">
    <location>
        <position position="264"/>
    </location>
</feature>
<comment type="similarity">
    <text evidence="1">Belongs to the AB hydrolase superfamily. AB hydrolase 4 family.</text>
</comment>
<evidence type="ECO:0000313" key="4">
    <source>
        <dbReference type="EMBL" id="RFA38150.1"/>
    </source>
</evidence>
<evidence type="ECO:0000313" key="5">
    <source>
        <dbReference type="Proteomes" id="UP000256763"/>
    </source>
</evidence>
<dbReference type="PANTHER" id="PTHR10794">
    <property type="entry name" value="ABHYDROLASE DOMAIN-CONTAINING PROTEIN"/>
    <property type="match status" value="1"/>
</dbReference>
<feature type="active site" description="Charge relay system" evidence="2">
    <location>
        <position position="138"/>
    </location>
</feature>
<protein>
    <submittedName>
        <fullName evidence="4">Hydrolase</fullName>
    </submittedName>
</protein>
<feature type="domain" description="AB hydrolase-1" evidence="3">
    <location>
        <begin position="57"/>
        <end position="295"/>
    </location>
</feature>
<keyword evidence="4" id="KW-0378">Hydrolase</keyword>
<dbReference type="GO" id="GO:0034338">
    <property type="term" value="F:short-chain carboxylesterase activity"/>
    <property type="evidence" value="ECO:0007669"/>
    <property type="project" value="TreeGrafter"/>
</dbReference>
<dbReference type="InterPro" id="IPR029058">
    <property type="entry name" value="AB_hydrolase_fold"/>
</dbReference>
<dbReference type="PIRSF" id="PIRSF005211">
    <property type="entry name" value="Ab_hydro_YheT"/>
    <property type="match status" value="1"/>
</dbReference>
<gene>
    <name evidence="4" type="ORF">CAL65_07440</name>
</gene>
<organism evidence="4 5">
    <name type="scientific">Alkalilimnicola ehrlichii</name>
    <dbReference type="NCBI Taxonomy" id="351052"/>
    <lineage>
        <taxon>Bacteria</taxon>
        <taxon>Pseudomonadati</taxon>
        <taxon>Pseudomonadota</taxon>
        <taxon>Gammaproteobacteria</taxon>
        <taxon>Chromatiales</taxon>
        <taxon>Ectothiorhodospiraceae</taxon>
        <taxon>Alkalilimnicola</taxon>
    </lineage>
</organism>
<dbReference type="Pfam" id="PF00561">
    <property type="entry name" value="Abhydrolase_1"/>
    <property type="match status" value="1"/>
</dbReference>
<dbReference type="AlphaFoldDB" id="A0A3E0WYR9"/>
<dbReference type="NCBIfam" id="NF008218">
    <property type="entry name" value="PRK10985.1"/>
    <property type="match status" value="1"/>
</dbReference>
<dbReference type="GO" id="GO:0047372">
    <property type="term" value="F:monoacylglycerol lipase activity"/>
    <property type="evidence" value="ECO:0007669"/>
    <property type="project" value="TreeGrafter"/>
</dbReference>
<name>A0A3E0WYR9_9GAMM</name>
<evidence type="ECO:0000259" key="3">
    <source>
        <dbReference type="Pfam" id="PF00561"/>
    </source>
</evidence>
<proteinExistence type="inferred from homology"/>
<keyword evidence="5" id="KW-1185">Reference proteome</keyword>
<dbReference type="PANTHER" id="PTHR10794:SF94">
    <property type="entry name" value="ESTERASE YHET-RELATED"/>
    <property type="match status" value="1"/>
</dbReference>
<dbReference type="InterPro" id="IPR012020">
    <property type="entry name" value="ABHD4"/>
</dbReference>
<feature type="active site" description="Charge relay system" evidence="2">
    <location>
        <position position="292"/>
    </location>
</feature>
<dbReference type="Proteomes" id="UP000256763">
    <property type="component" value="Unassembled WGS sequence"/>
</dbReference>
<accession>A0A3E0WYR9</accession>